<comment type="subunit">
    <text evidence="13">Homodimer which binds Holliday junction (HJ) DNA. The HJ becomes 2-fold symmetrical on binding to RuvC with unstacked arms; it has a different conformation from HJ DNA in complex with RuvA. In the full resolvosome a probable DNA-RuvA(4)-RuvB(12)-RuvC(2) complex forms which resolves the HJ.</text>
</comment>
<dbReference type="InterPro" id="IPR002176">
    <property type="entry name" value="X-over_junc_endoDNase_RuvC"/>
</dbReference>
<keyword evidence="6 13" id="KW-0227">DNA damage</keyword>
<feature type="binding site" evidence="13">
    <location>
        <position position="67"/>
    </location>
    <ligand>
        <name>Mg(2+)</name>
        <dbReference type="ChEBI" id="CHEBI:18420"/>
        <label>2</label>
    </ligand>
</feature>
<evidence type="ECO:0000256" key="9">
    <source>
        <dbReference type="ARBA" id="ARBA00023125"/>
    </source>
</evidence>
<keyword evidence="2 13" id="KW-0963">Cytoplasm</keyword>
<evidence type="ECO:0000256" key="6">
    <source>
        <dbReference type="ARBA" id="ARBA00022763"/>
    </source>
</evidence>
<dbReference type="CDD" id="cd16962">
    <property type="entry name" value="RuvC"/>
    <property type="match status" value="1"/>
</dbReference>
<dbReference type="InterPro" id="IPR036397">
    <property type="entry name" value="RNaseH_sf"/>
</dbReference>
<comment type="similarity">
    <text evidence="1 13">Belongs to the RuvC family.</text>
</comment>
<dbReference type="Proteomes" id="UP000184510">
    <property type="component" value="Unassembled WGS sequence"/>
</dbReference>
<evidence type="ECO:0000256" key="3">
    <source>
        <dbReference type="ARBA" id="ARBA00022722"/>
    </source>
</evidence>
<keyword evidence="7 13" id="KW-0378">Hydrolase</keyword>
<comment type="subcellular location">
    <subcellularLocation>
        <location evidence="13">Cytoplasm</location>
    </subcellularLocation>
</comment>
<dbReference type="GO" id="GO:0005737">
    <property type="term" value="C:cytoplasm"/>
    <property type="evidence" value="ECO:0007669"/>
    <property type="project" value="UniProtKB-SubCell"/>
</dbReference>
<dbReference type="HAMAP" id="MF_00034">
    <property type="entry name" value="RuvC"/>
    <property type="match status" value="1"/>
</dbReference>
<dbReference type="SUPFAM" id="SSF53098">
    <property type="entry name" value="Ribonuclease H-like"/>
    <property type="match status" value="1"/>
</dbReference>
<keyword evidence="10 13" id="KW-0233">DNA recombination</keyword>
<proteinExistence type="inferred from homology"/>
<evidence type="ECO:0000256" key="10">
    <source>
        <dbReference type="ARBA" id="ARBA00023172"/>
    </source>
</evidence>
<dbReference type="Gene3D" id="3.30.420.10">
    <property type="entry name" value="Ribonuclease H-like superfamily/Ribonuclease H"/>
    <property type="match status" value="1"/>
</dbReference>
<dbReference type="FunFam" id="3.30.420.10:FF:000002">
    <property type="entry name" value="Crossover junction endodeoxyribonuclease RuvC"/>
    <property type="match status" value="1"/>
</dbReference>
<dbReference type="GO" id="GO:0006281">
    <property type="term" value="P:DNA repair"/>
    <property type="evidence" value="ECO:0007669"/>
    <property type="project" value="UniProtKB-UniRule"/>
</dbReference>
<evidence type="ECO:0000256" key="1">
    <source>
        <dbReference type="ARBA" id="ARBA00009518"/>
    </source>
</evidence>
<evidence type="ECO:0000256" key="13">
    <source>
        <dbReference type="HAMAP-Rule" id="MF_00034"/>
    </source>
</evidence>
<dbReference type="GO" id="GO:0003677">
    <property type="term" value="F:DNA binding"/>
    <property type="evidence" value="ECO:0007669"/>
    <property type="project" value="UniProtKB-KW"/>
</dbReference>
<dbReference type="InParanoid" id="A0A1M6I2H3"/>
<dbReference type="InterPro" id="IPR012337">
    <property type="entry name" value="RNaseH-like_sf"/>
</dbReference>
<gene>
    <name evidence="13" type="primary">ruvC</name>
    <name evidence="15" type="ORF">SAMN02745181_1660</name>
</gene>
<dbReference type="PANTHER" id="PTHR30194">
    <property type="entry name" value="CROSSOVER JUNCTION ENDODEOXYRIBONUCLEASE RUVC"/>
    <property type="match status" value="1"/>
</dbReference>
<sequence>MRVLSIDPAVRNTGYAVIEGDHSKQRAIDYGVISIPAKIPQSGALSAVRTGLANLITQYEPDVVAVEGIIFVQSVRTAISMGAARAAALIAAADHGLEIYEYAPKKVKKAVVGNGNADKAQVAFMVRALLGLSETPPHDAADAIAIAIAHLSASDPAKASLLQSSRV</sequence>
<feature type="binding site" evidence="13">
    <location>
        <position position="139"/>
    </location>
    <ligand>
        <name>Mg(2+)</name>
        <dbReference type="ChEBI" id="CHEBI:18420"/>
        <label>1</label>
    </ligand>
</feature>
<dbReference type="OrthoDB" id="9805499at2"/>
<dbReference type="PROSITE" id="PS01321">
    <property type="entry name" value="RUVC"/>
    <property type="match status" value="1"/>
</dbReference>
<feature type="active site" evidence="13">
    <location>
        <position position="67"/>
    </location>
</feature>
<dbReference type="EMBL" id="FQYR01000003">
    <property type="protein sequence ID" value="SHJ28625.1"/>
    <property type="molecule type" value="Genomic_DNA"/>
</dbReference>
<dbReference type="RefSeq" id="WP_143183263.1">
    <property type="nucleotide sequence ID" value="NZ_FQYR01000003.1"/>
</dbReference>
<evidence type="ECO:0000313" key="16">
    <source>
        <dbReference type="Proteomes" id="UP000184510"/>
    </source>
</evidence>
<evidence type="ECO:0000256" key="12">
    <source>
        <dbReference type="ARBA" id="ARBA00029354"/>
    </source>
</evidence>
<organism evidence="15 16">
    <name type="scientific">Rubritalea squalenifaciens DSM 18772</name>
    <dbReference type="NCBI Taxonomy" id="1123071"/>
    <lineage>
        <taxon>Bacteria</taxon>
        <taxon>Pseudomonadati</taxon>
        <taxon>Verrucomicrobiota</taxon>
        <taxon>Verrucomicrobiia</taxon>
        <taxon>Verrucomicrobiales</taxon>
        <taxon>Rubritaleaceae</taxon>
        <taxon>Rubritalea</taxon>
    </lineage>
</organism>
<evidence type="ECO:0000256" key="5">
    <source>
        <dbReference type="ARBA" id="ARBA00022759"/>
    </source>
</evidence>
<dbReference type="InterPro" id="IPR020563">
    <property type="entry name" value="X-over_junc_endoDNase_Mg_BS"/>
</dbReference>
<dbReference type="EC" id="3.1.21.10" evidence="13 14"/>
<dbReference type="STRING" id="1123071.SAMN02745181_1660"/>
<keyword evidence="4 13" id="KW-0479">Metal-binding</keyword>
<comment type="function">
    <text evidence="13">The RuvA-RuvB-RuvC complex processes Holliday junction (HJ) DNA during genetic recombination and DNA repair. Endonuclease that resolves HJ intermediates. Cleaves cruciform DNA by making single-stranded nicks across the HJ at symmetrical positions within the homologous arms, yielding a 5'-phosphate and a 3'-hydroxyl group; requires a central core of homology in the junction. The consensus cleavage sequence is 5'-(A/T)TT(C/G)-3'. Cleavage occurs on the 3'-side of the TT dinucleotide at the point of strand exchange. HJ branch migration catalyzed by RuvA-RuvB allows RuvC to scan DNA until it finds its consensus sequence, where it cleaves and resolves the cruciform DNA.</text>
</comment>
<keyword evidence="16" id="KW-1185">Reference proteome</keyword>
<comment type="catalytic activity">
    <reaction evidence="12 13">
        <text>Endonucleolytic cleavage at a junction such as a reciprocal single-stranded crossover between two homologous DNA duplexes (Holliday junction).</text>
        <dbReference type="EC" id="3.1.21.10"/>
    </reaction>
</comment>
<keyword evidence="3 13" id="KW-0540">Nuclease</keyword>
<dbReference type="NCBIfam" id="TIGR00228">
    <property type="entry name" value="ruvC"/>
    <property type="match status" value="1"/>
</dbReference>
<evidence type="ECO:0000313" key="15">
    <source>
        <dbReference type="EMBL" id="SHJ28625.1"/>
    </source>
</evidence>
<protein>
    <recommendedName>
        <fullName evidence="13 14">Crossover junction endodeoxyribonuclease RuvC</fullName>
        <ecNumber evidence="13 14">3.1.21.10</ecNumber>
    </recommendedName>
    <alternativeName>
        <fullName evidence="13">Holliday junction nuclease RuvC</fullName>
    </alternativeName>
    <alternativeName>
        <fullName evidence="13">Holliday junction resolvase RuvC</fullName>
    </alternativeName>
</protein>
<keyword evidence="11 13" id="KW-0234">DNA repair</keyword>
<evidence type="ECO:0000256" key="4">
    <source>
        <dbReference type="ARBA" id="ARBA00022723"/>
    </source>
</evidence>
<feature type="binding site" evidence="13">
    <location>
        <position position="7"/>
    </location>
    <ligand>
        <name>Mg(2+)</name>
        <dbReference type="ChEBI" id="CHEBI:18420"/>
        <label>1</label>
    </ligand>
</feature>
<dbReference type="GO" id="GO:0048476">
    <property type="term" value="C:Holliday junction resolvase complex"/>
    <property type="evidence" value="ECO:0007669"/>
    <property type="project" value="UniProtKB-UniRule"/>
</dbReference>
<dbReference type="PANTHER" id="PTHR30194:SF3">
    <property type="entry name" value="CROSSOVER JUNCTION ENDODEOXYRIBONUCLEASE RUVC"/>
    <property type="match status" value="1"/>
</dbReference>
<reference evidence="15 16" key="1">
    <citation type="submission" date="2016-11" db="EMBL/GenBank/DDBJ databases">
        <authorList>
            <person name="Jaros S."/>
            <person name="Januszkiewicz K."/>
            <person name="Wedrychowicz H."/>
        </authorList>
    </citation>
    <scope>NUCLEOTIDE SEQUENCE [LARGE SCALE GENOMIC DNA]</scope>
    <source>
        <strain evidence="15 16">DSM 18772</strain>
    </source>
</reference>
<feature type="active site" evidence="13">
    <location>
        <position position="139"/>
    </location>
</feature>
<dbReference type="PRINTS" id="PR00696">
    <property type="entry name" value="RSOLVASERUVC"/>
</dbReference>
<name>A0A1M6I2H3_9BACT</name>
<dbReference type="GO" id="GO:0000287">
    <property type="term" value="F:magnesium ion binding"/>
    <property type="evidence" value="ECO:0007669"/>
    <property type="project" value="UniProtKB-UniRule"/>
</dbReference>
<keyword evidence="8 13" id="KW-0460">Magnesium</keyword>
<keyword evidence="9 13" id="KW-0238">DNA-binding</keyword>
<evidence type="ECO:0000256" key="2">
    <source>
        <dbReference type="ARBA" id="ARBA00022490"/>
    </source>
</evidence>
<comment type="cofactor">
    <cofactor evidence="13">
        <name>Mg(2+)</name>
        <dbReference type="ChEBI" id="CHEBI:18420"/>
    </cofactor>
    <text evidence="13">Binds 2 Mg(2+) ion per subunit.</text>
</comment>
<evidence type="ECO:0000256" key="14">
    <source>
        <dbReference type="NCBIfam" id="TIGR00228"/>
    </source>
</evidence>
<dbReference type="GO" id="GO:0006310">
    <property type="term" value="P:DNA recombination"/>
    <property type="evidence" value="ECO:0007669"/>
    <property type="project" value="UniProtKB-UniRule"/>
</dbReference>
<keyword evidence="5 13" id="KW-0255">Endonuclease</keyword>
<feature type="active site" evidence="13">
    <location>
        <position position="7"/>
    </location>
</feature>
<dbReference type="AlphaFoldDB" id="A0A1M6I2H3"/>
<dbReference type="Pfam" id="PF02075">
    <property type="entry name" value="RuvC"/>
    <property type="match status" value="1"/>
</dbReference>
<dbReference type="FunCoup" id="A0A1M6I2H3">
    <property type="interactions" value="196"/>
</dbReference>
<evidence type="ECO:0000256" key="7">
    <source>
        <dbReference type="ARBA" id="ARBA00022801"/>
    </source>
</evidence>
<dbReference type="GO" id="GO:0008821">
    <property type="term" value="F:crossover junction DNA endonuclease activity"/>
    <property type="evidence" value="ECO:0007669"/>
    <property type="project" value="UniProtKB-UniRule"/>
</dbReference>
<evidence type="ECO:0000256" key="11">
    <source>
        <dbReference type="ARBA" id="ARBA00023204"/>
    </source>
</evidence>
<evidence type="ECO:0000256" key="8">
    <source>
        <dbReference type="ARBA" id="ARBA00022842"/>
    </source>
</evidence>
<accession>A0A1M6I2H3</accession>